<dbReference type="AlphaFoldDB" id="A0A0G0ZGT5"/>
<dbReference type="EMBL" id="LCDG01000004">
    <property type="protein sequence ID" value="KKS47899.1"/>
    <property type="molecule type" value="Genomic_DNA"/>
</dbReference>
<evidence type="ECO:0000256" key="1">
    <source>
        <dbReference type="SAM" id="MobiDB-lite"/>
    </source>
</evidence>
<protein>
    <submittedName>
        <fullName evidence="2">Uncharacterized protein</fullName>
    </submittedName>
</protein>
<evidence type="ECO:0000313" key="2">
    <source>
        <dbReference type="EMBL" id="KKS47899.1"/>
    </source>
</evidence>
<feature type="region of interest" description="Disordered" evidence="1">
    <location>
        <begin position="19"/>
        <end position="38"/>
    </location>
</feature>
<sequence>MSLLKKILSPMIGIIPSSLRLGKNGKGQHSPQPKQSTTHYSCMFELHEYNKRKALLQNSKIEQ</sequence>
<evidence type="ECO:0000313" key="3">
    <source>
        <dbReference type="Proteomes" id="UP000034704"/>
    </source>
</evidence>
<proteinExistence type="predicted"/>
<feature type="compositionally biased region" description="Polar residues" evidence="1">
    <location>
        <begin position="27"/>
        <end position="38"/>
    </location>
</feature>
<comment type="caution">
    <text evidence="2">The sequence shown here is derived from an EMBL/GenBank/DDBJ whole genome shotgun (WGS) entry which is preliminary data.</text>
</comment>
<dbReference type="Proteomes" id="UP000034704">
    <property type="component" value="Unassembled WGS sequence"/>
</dbReference>
<organism evidence="2 3">
    <name type="scientific">Candidatus Nomurabacteria bacterium GW2011_GWC2_42_20</name>
    <dbReference type="NCBI Taxonomy" id="1618756"/>
    <lineage>
        <taxon>Bacteria</taxon>
        <taxon>Candidatus Nomuraibacteriota</taxon>
    </lineage>
</organism>
<accession>A0A0G0ZGT5</accession>
<name>A0A0G0ZGT5_9BACT</name>
<gene>
    <name evidence="2" type="ORF">UV12_C0004G0007</name>
</gene>
<reference evidence="2 3" key="1">
    <citation type="journal article" date="2015" name="Nature">
        <title>rRNA introns, odd ribosomes, and small enigmatic genomes across a large radiation of phyla.</title>
        <authorList>
            <person name="Brown C.T."/>
            <person name="Hug L.A."/>
            <person name="Thomas B.C."/>
            <person name="Sharon I."/>
            <person name="Castelle C.J."/>
            <person name="Singh A."/>
            <person name="Wilkins M.J."/>
            <person name="Williams K.H."/>
            <person name="Banfield J.F."/>
        </authorList>
    </citation>
    <scope>NUCLEOTIDE SEQUENCE [LARGE SCALE GENOMIC DNA]</scope>
</reference>